<proteinExistence type="predicted"/>
<protein>
    <submittedName>
        <fullName evidence="1">Uncharacterized protein</fullName>
    </submittedName>
</protein>
<reference evidence="1 2" key="1">
    <citation type="submission" date="2019-07" db="EMBL/GenBank/DDBJ databases">
        <title>Whole genome shotgun sequence of Deinococcus cellulosilyticus NBRC 106333.</title>
        <authorList>
            <person name="Hosoyama A."/>
            <person name="Uohara A."/>
            <person name="Ohji S."/>
            <person name="Ichikawa N."/>
        </authorList>
    </citation>
    <scope>NUCLEOTIDE SEQUENCE [LARGE SCALE GENOMIC DNA]</scope>
    <source>
        <strain evidence="1 2">NBRC 106333</strain>
    </source>
</reference>
<dbReference type="EMBL" id="BJXB01000005">
    <property type="protein sequence ID" value="GEM45907.1"/>
    <property type="molecule type" value="Genomic_DNA"/>
</dbReference>
<comment type="caution">
    <text evidence="1">The sequence shown here is derived from an EMBL/GenBank/DDBJ whole genome shotgun (WGS) entry which is preliminary data.</text>
</comment>
<dbReference type="OrthoDB" id="72007at2"/>
<dbReference type="Proteomes" id="UP000321306">
    <property type="component" value="Unassembled WGS sequence"/>
</dbReference>
<dbReference type="AlphaFoldDB" id="A0A511N0F5"/>
<dbReference type="RefSeq" id="WP_146883611.1">
    <property type="nucleotide sequence ID" value="NZ_BJXB01000005.1"/>
</dbReference>
<keyword evidence="2" id="KW-1185">Reference proteome</keyword>
<name>A0A511N0F5_DEIC1</name>
<evidence type="ECO:0000313" key="2">
    <source>
        <dbReference type="Proteomes" id="UP000321306"/>
    </source>
</evidence>
<gene>
    <name evidence="1" type="ORF">DC3_15420</name>
</gene>
<evidence type="ECO:0000313" key="1">
    <source>
        <dbReference type="EMBL" id="GEM45907.1"/>
    </source>
</evidence>
<accession>A0A511N0F5</accession>
<organism evidence="1 2">
    <name type="scientific">Deinococcus cellulosilyticus (strain DSM 18568 / NBRC 106333 / KACC 11606 / 5516J-15)</name>
    <dbReference type="NCBI Taxonomy" id="1223518"/>
    <lineage>
        <taxon>Bacteria</taxon>
        <taxon>Thermotogati</taxon>
        <taxon>Deinococcota</taxon>
        <taxon>Deinococci</taxon>
        <taxon>Deinococcales</taxon>
        <taxon>Deinococcaceae</taxon>
        <taxon>Deinococcus</taxon>
    </lineage>
</organism>
<sequence>MATREENVAELKTLTGQDIPDSIDAKTVEKLLGLAKKSLADFETQYQELTAEKIKVITGDKAKGSFMHPISKQWIRQGDTKPVELPDDAWTQDMIAQRFLKEVRK</sequence>